<evidence type="ECO:0000256" key="6">
    <source>
        <dbReference type="ARBA" id="ARBA00022989"/>
    </source>
</evidence>
<keyword evidence="6 8" id="KW-1133">Transmembrane helix</keyword>
<evidence type="ECO:0000256" key="4">
    <source>
        <dbReference type="ARBA" id="ARBA00022679"/>
    </source>
</evidence>
<protein>
    <submittedName>
        <fullName evidence="10">Glycosyl transferase</fullName>
    </submittedName>
</protein>
<reference evidence="10" key="2">
    <citation type="submission" date="2020-09" db="EMBL/GenBank/DDBJ databases">
        <authorList>
            <person name="Sun Q."/>
            <person name="Sedlacek I."/>
        </authorList>
    </citation>
    <scope>NUCLEOTIDE SEQUENCE</scope>
    <source>
        <strain evidence="10">CCM 8606</strain>
    </source>
</reference>
<feature type="transmembrane region" description="Helical" evidence="8">
    <location>
        <begin position="246"/>
        <end position="268"/>
    </location>
</feature>
<organism evidence="10 11">
    <name type="scientific">Galliscardovia ingluviei</name>
    <dbReference type="NCBI Taxonomy" id="1769422"/>
    <lineage>
        <taxon>Bacteria</taxon>
        <taxon>Bacillati</taxon>
        <taxon>Actinomycetota</taxon>
        <taxon>Actinomycetes</taxon>
        <taxon>Bifidobacteriales</taxon>
        <taxon>Bifidobacteriaceae</taxon>
        <taxon>Galliscardovia</taxon>
    </lineage>
</organism>
<proteinExistence type="inferred from homology"/>
<evidence type="ECO:0000256" key="5">
    <source>
        <dbReference type="ARBA" id="ARBA00022692"/>
    </source>
</evidence>
<evidence type="ECO:0000256" key="2">
    <source>
        <dbReference type="ARBA" id="ARBA00006739"/>
    </source>
</evidence>
<evidence type="ECO:0000256" key="7">
    <source>
        <dbReference type="ARBA" id="ARBA00023136"/>
    </source>
</evidence>
<dbReference type="InterPro" id="IPR029044">
    <property type="entry name" value="Nucleotide-diphossugar_trans"/>
</dbReference>
<keyword evidence="4 10" id="KW-0808">Transferase</keyword>
<dbReference type="Gene3D" id="3.90.550.10">
    <property type="entry name" value="Spore Coat Polysaccharide Biosynthesis Protein SpsA, Chain A"/>
    <property type="match status" value="1"/>
</dbReference>
<evidence type="ECO:0000256" key="8">
    <source>
        <dbReference type="SAM" id="Phobius"/>
    </source>
</evidence>
<dbReference type="PANTHER" id="PTHR48090">
    <property type="entry name" value="UNDECAPRENYL-PHOSPHATE 4-DEOXY-4-FORMAMIDO-L-ARABINOSE TRANSFERASE-RELATED"/>
    <property type="match status" value="1"/>
</dbReference>
<dbReference type="Proteomes" id="UP000619536">
    <property type="component" value="Unassembled WGS sequence"/>
</dbReference>
<comment type="similarity">
    <text evidence="2">Belongs to the glycosyltransferase 2 family.</text>
</comment>
<dbReference type="GO" id="GO:0005886">
    <property type="term" value="C:plasma membrane"/>
    <property type="evidence" value="ECO:0007669"/>
    <property type="project" value="TreeGrafter"/>
</dbReference>
<dbReference type="InterPro" id="IPR050256">
    <property type="entry name" value="Glycosyltransferase_2"/>
</dbReference>
<name>A0A8J3AI60_9BIFI</name>
<sequence length="324" mass="35707">MSALSAEPSTQPKLAIVVPCYNEEAVLEITAGVLLEKLNALIAKGIITEQSHVLFVDDGSRDNTWRLIEQLHEQEPNTFHGVKLAHNKGHQNALFAGLMTAREAKVDCAVSMDADLQDDPNAIDKMLEEYKQGAQIVYGVRDNRETDTAFKRGTAHAFYKLMSAMGTETIPDHADFRLMSLCALDALSQYREVNLFLRGIVPSLGFKTAKVFYKRGTRAAGESKYPLKKMISFALDGITSFSKKPLSIITGMGMASVIIGIVMFIYTLVSVFSGHSVAGWGSIMCSIWILGGMLLTSLGVVGTYIGKIYEEVKDRPRYILEKKI</sequence>
<evidence type="ECO:0000259" key="9">
    <source>
        <dbReference type="Pfam" id="PF00535"/>
    </source>
</evidence>
<dbReference type="InterPro" id="IPR001173">
    <property type="entry name" value="Glyco_trans_2-like"/>
</dbReference>
<keyword evidence="7 8" id="KW-0472">Membrane</keyword>
<comment type="caution">
    <text evidence="10">The sequence shown here is derived from an EMBL/GenBank/DDBJ whole genome shotgun (WGS) entry which is preliminary data.</text>
</comment>
<dbReference type="CDD" id="cd04187">
    <property type="entry name" value="DPM1_like_bac"/>
    <property type="match status" value="1"/>
</dbReference>
<keyword evidence="11" id="KW-1185">Reference proteome</keyword>
<dbReference type="AlphaFoldDB" id="A0A8J3AI60"/>
<evidence type="ECO:0000256" key="1">
    <source>
        <dbReference type="ARBA" id="ARBA00004141"/>
    </source>
</evidence>
<evidence type="ECO:0000256" key="3">
    <source>
        <dbReference type="ARBA" id="ARBA00022676"/>
    </source>
</evidence>
<dbReference type="Pfam" id="PF00535">
    <property type="entry name" value="Glycos_transf_2"/>
    <property type="match status" value="1"/>
</dbReference>
<dbReference type="EMBL" id="BMDH01000002">
    <property type="protein sequence ID" value="GGI14219.1"/>
    <property type="molecule type" value="Genomic_DNA"/>
</dbReference>
<dbReference type="RefSeq" id="WP_229714766.1">
    <property type="nucleotide sequence ID" value="NZ_BMDH01000002.1"/>
</dbReference>
<gene>
    <name evidence="10" type="ORF">GCM10007377_09840</name>
</gene>
<dbReference type="GO" id="GO:0016757">
    <property type="term" value="F:glycosyltransferase activity"/>
    <property type="evidence" value="ECO:0007669"/>
    <property type="project" value="UniProtKB-KW"/>
</dbReference>
<accession>A0A8J3AI60</accession>
<evidence type="ECO:0000313" key="10">
    <source>
        <dbReference type="EMBL" id="GGI14219.1"/>
    </source>
</evidence>
<keyword evidence="3" id="KW-0328">Glycosyltransferase</keyword>
<dbReference type="PANTHER" id="PTHR48090:SF1">
    <property type="entry name" value="PROPHAGE BACTOPRENOL GLUCOSYL TRANSFERASE HOMOLOG"/>
    <property type="match status" value="1"/>
</dbReference>
<feature type="domain" description="Glycosyltransferase 2-like" evidence="9">
    <location>
        <begin position="16"/>
        <end position="165"/>
    </location>
</feature>
<feature type="transmembrane region" description="Helical" evidence="8">
    <location>
        <begin position="280"/>
        <end position="305"/>
    </location>
</feature>
<comment type="subcellular location">
    <subcellularLocation>
        <location evidence="1">Membrane</location>
        <topology evidence="1">Multi-pass membrane protein</topology>
    </subcellularLocation>
</comment>
<keyword evidence="5 8" id="KW-0812">Transmembrane</keyword>
<dbReference type="SUPFAM" id="SSF53448">
    <property type="entry name" value="Nucleotide-diphospho-sugar transferases"/>
    <property type="match status" value="1"/>
</dbReference>
<reference evidence="10" key="1">
    <citation type="journal article" date="2014" name="Int. J. Syst. Evol. Microbiol.">
        <title>Complete genome sequence of Corynebacterium casei LMG S-19264T (=DSM 44701T), isolated from a smear-ripened cheese.</title>
        <authorList>
            <consortium name="US DOE Joint Genome Institute (JGI-PGF)"/>
            <person name="Walter F."/>
            <person name="Albersmeier A."/>
            <person name="Kalinowski J."/>
            <person name="Ruckert C."/>
        </authorList>
    </citation>
    <scope>NUCLEOTIDE SEQUENCE</scope>
    <source>
        <strain evidence="10">CCM 8606</strain>
    </source>
</reference>
<evidence type="ECO:0000313" key="11">
    <source>
        <dbReference type="Proteomes" id="UP000619536"/>
    </source>
</evidence>